<dbReference type="SUPFAM" id="SSF52172">
    <property type="entry name" value="CheY-like"/>
    <property type="match status" value="1"/>
</dbReference>
<keyword evidence="12" id="KW-1185">Reference proteome</keyword>
<evidence type="ECO:0000256" key="8">
    <source>
        <dbReference type="PROSITE-ProRule" id="PRU00169"/>
    </source>
</evidence>
<evidence type="ECO:0000256" key="3">
    <source>
        <dbReference type="ARBA" id="ARBA00022553"/>
    </source>
</evidence>
<dbReference type="InterPro" id="IPR020449">
    <property type="entry name" value="Tscrpt_reg_AraC-type_HTH"/>
</dbReference>
<evidence type="ECO:0000256" key="6">
    <source>
        <dbReference type="ARBA" id="ARBA00023125"/>
    </source>
</evidence>
<dbReference type="SMART" id="SM00448">
    <property type="entry name" value="REC"/>
    <property type="match status" value="1"/>
</dbReference>
<dbReference type="Gene3D" id="3.40.50.2300">
    <property type="match status" value="1"/>
</dbReference>
<evidence type="ECO:0000256" key="5">
    <source>
        <dbReference type="ARBA" id="ARBA00023015"/>
    </source>
</evidence>
<evidence type="ECO:0000259" key="9">
    <source>
        <dbReference type="PROSITE" id="PS01124"/>
    </source>
</evidence>
<accession>A0ABX7W125</accession>
<dbReference type="RefSeq" id="WP_209365890.1">
    <property type="nucleotide sequence ID" value="NZ_CP046956.1"/>
</dbReference>
<dbReference type="PANTHER" id="PTHR42713:SF3">
    <property type="entry name" value="TRANSCRIPTIONAL REGULATORY PROTEIN HPTR"/>
    <property type="match status" value="1"/>
</dbReference>
<dbReference type="InterPro" id="IPR018060">
    <property type="entry name" value="HTH_AraC"/>
</dbReference>
<evidence type="ECO:0000256" key="1">
    <source>
        <dbReference type="ARBA" id="ARBA00004496"/>
    </source>
</evidence>
<dbReference type="PRINTS" id="PR00032">
    <property type="entry name" value="HTHARAC"/>
</dbReference>
<evidence type="ECO:0000256" key="7">
    <source>
        <dbReference type="ARBA" id="ARBA00023163"/>
    </source>
</evidence>
<dbReference type="Gene3D" id="1.10.10.60">
    <property type="entry name" value="Homeodomain-like"/>
    <property type="match status" value="2"/>
</dbReference>
<feature type="modified residue" description="4-aspartylphosphate" evidence="8">
    <location>
        <position position="58"/>
    </location>
</feature>
<dbReference type="Pfam" id="PF00072">
    <property type="entry name" value="Response_reg"/>
    <property type="match status" value="1"/>
</dbReference>
<proteinExistence type="predicted"/>
<dbReference type="Pfam" id="PF12833">
    <property type="entry name" value="HTH_18"/>
    <property type="match status" value="1"/>
</dbReference>
<name>A0ABX7W125_9BACI</name>
<dbReference type="InterPro" id="IPR051552">
    <property type="entry name" value="HptR"/>
</dbReference>
<sequence length="508" mass="58482">MRALYKVLIVDDEMLIRQGIINYIDWEREGFQIVGEASNGKEALRMIEKVEPHILITDIVMPDLDGTELVKLSKAKYPEMEIIVLSSFENFDYVRSTFQNGVADYILKPKLNGEELIKTLRRIAPATKGTAKKTVSLEEVLEKRIQGYTLPSHEEQMIKDFPYDQFFLAGICWVDDDKEGEVLERFMDLGPEKKSLLLPQNESDFQVLLINFPAEQQLSVKQNLIHLTNEYHESGLNAASLISMPFSSIDELKSVYENSLVKLHNYLFYLSGETVLIDGELPEPEKASPFRLSQFIELFKQKKFDTAIASLEKHVEQLTRDYKQDIFEFKSWLENIIFNVLVLLGNMKYDVEELEQEKYQYFADINEAKDAKSAIAQFDDFLGAVQSLLANHTKADRSPGIQALLDYIDEHYADSLSLGALAEHFHYNPSYLSSYFSTHFHIGFSDYLNHVRIAKAKEMLDTSTVSVNQVSEMVGYGEPSYFCKVFKRMEGMSPGRYRKKVQQRCEDE</sequence>
<dbReference type="InterPro" id="IPR009057">
    <property type="entry name" value="Homeodomain-like_sf"/>
</dbReference>
<keyword evidence="2" id="KW-0963">Cytoplasm</keyword>
<feature type="domain" description="Response regulatory" evidence="10">
    <location>
        <begin position="6"/>
        <end position="123"/>
    </location>
</feature>
<dbReference type="EMBL" id="CP046956">
    <property type="protein sequence ID" value="QTN00753.1"/>
    <property type="molecule type" value="Genomic_DNA"/>
</dbReference>
<dbReference type="SMART" id="SM00342">
    <property type="entry name" value="HTH_ARAC"/>
    <property type="match status" value="1"/>
</dbReference>
<gene>
    <name evidence="11" type="ORF">ERJ70_16585</name>
</gene>
<keyword evidence="6" id="KW-0238">DNA-binding</keyword>
<keyword evidence="7" id="KW-0804">Transcription</keyword>
<evidence type="ECO:0000259" key="10">
    <source>
        <dbReference type="PROSITE" id="PS50110"/>
    </source>
</evidence>
<comment type="subcellular location">
    <subcellularLocation>
        <location evidence="1">Cytoplasm</location>
    </subcellularLocation>
</comment>
<feature type="domain" description="HTH araC/xylS-type" evidence="9">
    <location>
        <begin position="402"/>
        <end position="500"/>
    </location>
</feature>
<protein>
    <submittedName>
        <fullName evidence="11">Response regulator</fullName>
    </submittedName>
</protein>
<dbReference type="InterPro" id="IPR018062">
    <property type="entry name" value="HTH_AraC-typ_CS"/>
</dbReference>
<keyword evidence="5" id="KW-0805">Transcription regulation</keyword>
<keyword evidence="3 8" id="KW-0597">Phosphoprotein</keyword>
<evidence type="ECO:0000256" key="2">
    <source>
        <dbReference type="ARBA" id="ARBA00022490"/>
    </source>
</evidence>
<dbReference type="Proteomes" id="UP000665043">
    <property type="component" value="Chromosome"/>
</dbReference>
<dbReference type="InterPro" id="IPR011006">
    <property type="entry name" value="CheY-like_superfamily"/>
</dbReference>
<dbReference type="PROSITE" id="PS01124">
    <property type="entry name" value="HTH_ARAC_FAMILY_2"/>
    <property type="match status" value="1"/>
</dbReference>
<dbReference type="SUPFAM" id="SSF46689">
    <property type="entry name" value="Homeodomain-like"/>
    <property type="match status" value="2"/>
</dbReference>
<keyword evidence="4" id="KW-0902">Two-component regulatory system</keyword>
<evidence type="ECO:0000313" key="11">
    <source>
        <dbReference type="EMBL" id="QTN00753.1"/>
    </source>
</evidence>
<evidence type="ECO:0000313" key="12">
    <source>
        <dbReference type="Proteomes" id="UP000665043"/>
    </source>
</evidence>
<organism evidence="11 12">
    <name type="scientific">Sediminibacillus dalangtanensis</name>
    <dbReference type="NCBI Taxonomy" id="2729421"/>
    <lineage>
        <taxon>Bacteria</taxon>
        <taxon>Bacillati</taxon>
        <taxon>Bacillota</taxon>
        <taxon>Bacilli</taxon>
        <taxon>Bacillales</taxon>
        <taxon>Bacillaceae</taxon>
        <taxon>Sediminibacillus</taxon>
    </lineage>
</organism>
<dbReference type="PROSITE" id="PS50110">
    <property type="entry name" value="RESPONSE_REGULATORY"/>
    <property type="match status" value="1"/>
</dbReference>
<dbReference type="CDD" id="cd17536">
    <property type="entry name" value="REC_YesN-like"/>
    <property type="match status" value="1"/>
</dbReference>
<reference evidence="11 12" key="1">
    <citation type="submission" date="2019-12" db="EMBL/GenBank/DDBJ databases">
        <title>The whole genome sequencing of a strain isolated from a Mars analog, Dalangtan Playa.</title>
        <authorList>
            <person name="Huang T."/>
        </authorList>
    </citation>
    <scope>NUCLEOTIDE SEQUENCE [LARGE SCALE GENOMIC DNA]</scope>
    <source>
        <strain evidence="11 12">DP4-553-S</strain>
    </source>
</reference>
<evidence type="ECO:0000256" key="4">
    <source>
        <dbReference type="ARBA" id="ARBA00023012"/>
    </source>
</evidence>
<dbReference type="InterPro" id="IPR001789">
    <property type="entry name" value="Sig_transdc_resp-reg_receiver"/>
</dbReference>
<dbReference type="PANTHER" id="PTHR42713">
    <property type="entry name" value="HISTIDINE KINASE-RELATED"/>
    <property type="match status" value="1"/>
</dbReference>
<dbReference type="PROSITE" id="PS00041">
    <property type="entry name" value="HTH_ARAC_FAMILY_1"/>
    <property type="match status" value="1"/>
</dbReference>